<dbReference type="InterPro" id="IPR044791">
    <property type="entry name" value="Beta-glucanase/XTH"/>
</dbReference>
<protein>
    <recommendedName>
        <fullName evidence="9">Xyloglucan endotransglucosylase/hydrolase</fullName>
        <ecNumber evidence="9">2.4.1.207</ecNumber>
    </recommendedName>
</protein>
<dbReference type="GO" id="GO:0048046">
    <property type="term" value="C:apoplast"/>
    <property type="evidence" value="ECO:0007669"/>
    <property type="project" value="UniProtKB-SubCell"/>
</dbReference>
<feature type="active site" description="Proton donor" evidence="8">
    <location>
        <position position="128"/>
    </location>
</feature>
<feature type="domain" description="GH16" evidence="11">
    <location>
        <begin position="36"/>
        <end position="234"/>
    </location>
</feature>
<evidence type="ECO:0000313" key="12">
    <source>
        <dbReference type="EMBL" id="KAK7293129.1"/>
    </source>
</evidence>
<dbReference type="PROSITE" id="PS51762">
    <property type="entry name" value="GH16_2"/>
    <property type="match status" value="1"/>
</dbReference>
<evidence type="ECO:0000256" key="10">
    <source>
        <dbReference type="SAM" id="Phobius"/>
    </source>
</evidence>
<proteinExistence type="inferred from homology"/>
<evidence type="ECO:0000259" key="11">
    <source>
        <dbReference type="PROSITE" id="PS51762"/>
    </source>
</evidence>
<keyword evidence="7 9" id="KW-0326">Glycosidase</keyword>
<reference evidence="12 13" key="1">
    <citation type="submission" date="2024-01" db="EMBL/GenBank/DDBJ databases">
        <title>The genomes of 5 underutilized Papilionoideae crops provide insights into root nodulation and disease resistance.</title>
        <authorList>
            <person name="Yuan L."/>
        </authorList>
    </citation>
    <scope>NUCLEOTIDE SEQUENCE [LARGE SCALE GENOMIC DNA]</scope>
    <source>
        <strain evidence="12">LY-2023</strain>
        <tissue evidence="12">Leaf</tissue>
    </source>
</reference>
<keyword evidence="3 9" id="KW-0964">Secreted</keyword>
<organism evidence="12 13">
    <name type="scientific">Clitoria ternatea</name>
    <name type="common">Butterfly pea</name>
    <dbReference type="NCBI Taxonomy" id="43366"/>
    <lineage>
        <taxon>Eukaryota</taxon>
        <taxon>Viridiplantae</taxon>
        <taxon>Streptophyta</taxon>
        <taxon>Embryophyta</taxon>
        <taxon>Tracheophyta</taxon>
        <taxon>Spermatophyta</taxon>
        <taxon>Magnoliopsida</taxon>
        <taxon>eudicotyledons</taxon>
        <taxon>Gunneridae</taxon>
        <taxon>Pentapetalae</taxon>
        <taxon>rosids</taxon>
        <taxon>fabids</taxon>
        <taxon>Fabales</taxon>
        <taxon>Fabaceae</taxon>
        <taxon>Papilionoideae</taxon>
        <taxon>50 kb inversion clade</taxon>
        <taxon>NPAAA clade</taxon>
        <taxon>indigoferoid/millettioid clade</taxon>
        <taxon>Phaseoleae</taxon>
        <taxon>Clitoria</taxon>
    </lineage>
</organism>
<keyword evidence="1 9" id="KW-0134">Cell wall</keyword>
<dbReference type="GO" id="GO:0004553">
    <property type="term" value="F:hydrolase activity, hydrolyzing O-glycosyl compounds"/>
    <property type="evidence" value="ECO:0007669"/>
    <property type="project" value="InterPro"/>
</dbReference>
<keyword evidence="5 9" id="KW-0378">Hydrolase</keyword>
<dbReference type="Proteomes" id="UP001359559">
    <property type="component" value="Unassembled WGS sequence"/>
</dbReference>
<dbReference type="AlphaFoldDB" id="A0AAN9J7J3"/>
<dbReference type="InterPro" id="IPR010713">
    <property type="entry name" value="XET_C"/>
</dbReference>
<evidence type="ECO:0000256" key="1">
    <source>
        <dbReference type="ARBA" id="ARBA00022512"/>
    </source>
</evidence>
<gene>
    <name evidence="12" type="ORF">RJT34_15990</name>
</gene>
<dbReference type="Pfam" id="PF06955">
    <property type="entry name" value="XET_C"/>
    <property type="match status" value="1"/>
</dbReference>
<evidence type="ECO:0000256" key="5">
    <source>
        <dbReference type="ARBA" id="ARBA00022801"/>
    </source>
</evidence>
<dbReference type="InterPro" id="IPR000757">
    <property type="entry name" value="Beta-glucanase-like"/>
</dbReference>
<dbReference type="PANTHER" id="PTHR31062">
    <property type="entry name" value="XYLOGLUCAN ENDOTRANSGLUCOSYLASE/HYDROLASE PROTEIN 8-RELATED"/>
    <property type="match status" value="1"/>
</dbReference>
<evidence type="ECO:0000256" key="3">
    <source>
        <dbReference type="ARBA" id="ARBA00022525"/>
    </source>
</evidence>
<comment type="PTM">
    <text evidence="9">Contains at least one intrachain disulfide bond essential for its enzymatic activity.</text>
</comment>
<evidence type="ECO:0000256" key="2">
    <source>
        <dbReference type="ARBA" id="ARBA00022523"/>
    </source>
</evidence>
<evidence type="ECO:0000256" key="7">
    <source>
        <dbReference type="ARBA" id="ARBA00023295"/>
    </source>
</evidence>
<keyword evidence="9" id="KW-0961">Cell wall biogenesis/degradation</keyword>
<comment type="caution">
    <text evidence="12">The sequence shown here is derived from an EMBL/GenBank/DDBJ whole genome shotgun (WGS) entry which is preliminary data.</text>
</comment>
<sequence>MIISKRCTLFDIMAPLPKQLNFCFVPLFVALVTIIFATKAAEVSFQQNYKVIWGNHHVFFRDRGRQVQLSIDKASGAGFKSKLDYDSGFFQMRIKMPNKDSRGVVTAFYLTSTVYGHVGEKHDEVDFEFLGNNGEPYMLQTNLFANDEGGREQRLSLWFDPTIDFHNYGILWNQYQIVFYVDEIPIRVFKNNSNMGVSFPSKQMHITASIWNGEPWASNGKNINWRQAPFSAQFQHFNIHGCQTQNSNKEACYSSHLWWNDQKHWALNPQQQRAYQDVRKKHLLYDYCSDRGHLHKECQISD</sequence>
<keyword evidence="2 9" id="KW-0052">Apoplast</keyword>
<dbReference type="InterPro" id="IPR013320">
    <property type="entry name" value="ConA-like_dom_sf"/>
</dbReference>
<dbReference type="GO" id="GO:0071555">
    <property type="term" value="P:cell wall organization"/>
    <property type="evidence" value="ECO:0007669"/>
    <property type="project" value="UniProtKB-KW"/>
</dbReference>
<evidence type="ECO:0000256" key="6">
    <source>
        <dbReference type="ARBA" id="ARBA00023157"/>
    </source>
</evidence>
<dbReference type="GO" id="GO:0016762">
    <property type="term" value="F:xyloglucan:xyloglucosyl transferase activity"/>
    <property type="evidence" value="ECO:0007669"/>
    <property type="project" value="UniProtKB-EC"/>
</dbReference>
<keyword evidence="10" id="KW-1133">Transmembrane helix</keyword>
<dbReference type="SUPFAM" id="SSF49899">
    <property type="entry name" value="Concanavalin A-like lectins/glucanases"/>
    <property type="match status" value="1"/>
</dbReference>
<dbReference type="EC" id="2.4.1.207" evidence="9"/>
<name>A0AAN9J7J3_CLITE</name>
<comment type="function">
    <text evidence="9">Catalyzes xyloglucan endohydrolysis (XEH) and/or endotransglycosylation (XET). Cleaves and religates xyloglucan polymers, an essential constituent of the primary cell wall, and thereby participates in cell wall construction of growing tissues.</text>
</comment>
<evidence type="ECO:0000313" key="13">
    <source>
        <dbReference type="Proteomes" id="UP001359559"/>
    </source>
</evidence>
<accession>A0AAN9J7J3</accession>
<comment type="subcellular location">
    <subcellularLocation>
        <location evidence="9">Secreted</location>
        <location evidence="9">Cell wall</location>
    </subcellularLocation>
    <subcellularLocation>
        <location evidence="9">Secreted</location>
        <location evidence="9">Extracellular space</location>
        <location evidence="9">Apoplast</location>
    </subcellularLocation>
</comment>
<evidence type="ECO:0000256" key="8">
    <source>
        <dbReference type="PIRSR" id="PIRSR005604-1"/>
    </source>
</evidence>
<dbReference type="Pfam" id="PF00722">
    <property type="entry name" value="Glyco_hydro_16"/>
    <property type="match status" value="1"/>
</dbReference>
<dbReference type="GO" id="GO:0010411">
    <property type="term" value="P:xyloglucan metabolic process"/>
    <property type="evidence" value="ECO:0007669"/>
    <property type="project" value="InterPro"/>
</dbReference>
<feature type="active site" description="Nucleophile" evidence="8">
    <location>
        <position position="124"/>
    </location>
</feature>
<keyword evidence="13" id="KW-1185">Reference proteome</keyword>
<evidence type="ECO:0000256" key="9">
    <source>
        <dbReference type="RuleBase" id="RU361120"/>
    </source>
</evidence>
<evidence type="ECO:0000256" key="4">
    <source>
        <dbReference type="ARBA" id="ARBA00022679"/>
    </source>
</evidence>
<comment type="similarity">
    <text evidence="9">Belongs to the glycosyl hydrolase 16 family.</text>
</comment>
<keyword evidence="10" id="KW-0472">Membrane</keyword>
<dbReference type="PIRSF" id="PIRSF005604">
    <property type="entry name" value="XET"/>
    <property type="match status" value="1"/>
</dbReference>
<dbReference type="EMBL" id="JAYKXN010000004">
    <property type="protein sequence ID" value="KAK7293129.1"/>
    <property type="molecule type" value="Genomic_DNA"/>
</dbReference>
<keyword evidence="10" id="KW-0812">Transmembrane</keyword>
<keyword evidence="6" id="KW-1015">Disulfide bond</keyword>
<dbReference type="InterPro" id="IPR016455">
    <property type="entry name" value="XTH"/>
</dbReference>
<dbReference type="GO" id="GO:0042546">
    <property type="term" value="P:cell wall biogenesis"/>
    <property type="evidence" value="ECO:0007669"/>
    <property type="project" value="InterPro"/>
</dbReference>
<keyword evidence="4 9" id="KW-0808">Transferase</keyword>
<feature type="transmembrane region" description="Helical" evidence="10">
    <location>
        <begin position="20"/>
        <end position="38"/>
    </location>
</feature>
<dbReference type="Gene3D" id="2.60.120.200">
    <property type="match status" value="1"/>
</dbReference>